<feature type="compositionally biased region" description="Polar residues" evidence="1">
    <location>
        <begin position="178"/>
        <end position="191"/>
    </location>
</feature>
<feature type="region of interest" description="Disordered" evidence="1">
    <location>
        <begin position="178"/>
        <end position="240"/>
    </location>
</feature>
<dbReference type="EMBL" id="BTCM01000002">
    <property type="protein sequence ID" value="GMK55872.1"/>
    <property type="molecule type" value="Genomic_DNA"/>
</dbReference>
<keyword evidence="3" id="KW-1185">Reference proteome</keyword>
<feature type="compositionally biased region" description="Polar residues" evidence="1">
    <location>
        <begin position="399"/>
        <end position="410"/>
    </location>
</feature>
<proteinExistence type="predicted"/>
<comment type="caution">
    <text evidence="2">The sequence shown here is derived from an EMBL/GenBank/DDBJ whole genome shotgun (WGS) entry which is preliminary data.</text>
</comment>
<feature type="region of interest" description="Disordered" evidence="1">
    <location>
        <begin position="107"/>
        <end position="145"/>
    </location>
</feature>
<name>A0AAD3TST4_9TREE</name>
<feature type="region of interest" description="Disordered" evidence="1">
    <location>
        <begin position="23"/>
        <end position="91"/>
    </location>
</feature>
<reference evidence="2" key="1">
    <citation type="journal article" date="2023" name="BMC Genomics">
        <title>Chromosome-level genome assemblies of Cutaneotrichosporon spp. (Trichosporonales, Basidiomycota) reveal imbalanced evolution between nucleotide sequences and chromosome synteny.</title>
        <authorList>
            <person name="Kobayashi Y."/>
            <person name="Kayamori A."/>
            <person name="Aoki K."/>
            <person name="Shiwa Y."/>
            <person name="Matsutani M."/>
            <person name="Fujita N."/>
            <person name="Sugita T."/>
            <person name="Iwasaki W."/>
            <person name="Tanaka N."/>
            <person name="Takashima M."/>
        </authorList>
    </citation>
    <scope>NUCLEOTIDE SEQUENCE</scope>
    <source>
        <strain evidence="2">HIS016</strain>
    </source>
</reference>
<feature type="compositionally biased region" description="Polar residues" evidence="1">
    <location>
        <begin position="63"/>
        <end position="82"/>
    </location>
</feature>
<feature type="compositionally biased region" description="Low complexity" evidence="1">
    <location>
        <begin position="23"/>
        <end position="39"/>
    </location>
</feature>
<sequence>MSTSPTPKSRRPSITALFANSFSSASSASPSHTPATTPPCDVSAALPISPLNLASPPSRKMQRSQSQSHTRTGSYMMSTHATPPTLGQGATVVRTPSDATMFMAQPGAQAQWPMSRQGSLRNPPPRRPSDGGQLPEAFAPRINGDPAPVLVPAQVTSLSSDLRDTFTVTEHVQCNGRQPNRLLTRSPSAPHQSRAAVDTSAGYIPGRRVTSRRSNGRLHASASLSRVAGHGPSPNPLATPTEVLLERSNSTSSATATARAESRPCPTLCGEPSCMCLNTSTHVHHRPSNASEDTLTTPRVRTISPLSPAPAPPSAESPPPLLVSHAVRQTNEAGSAILVTLRFGFSLDAEPNTHSVTVTLDTLRPAGGRLVEFLDKVLHPTPVSSQQAQHGSCIGRSGTGTPLVSDSSPEPSLEMTDGSSAEDSDFEYDNMRLHPNLMDEYVVAQTLAAAPKSIDAPPRPARRQYPPTSYPYPALPPLANLPAALAQAKAAAEKQRIGRRRASTFPNSAIGLVQEVTVLLQREAGAWHAIASRLCSGAWPCLDGRRRRVADECKWAGMEGLVAELHTPAGSVRSPSGRYYI</sequence>
<evidence type="ECO:0000256" key="1">
    <source>
        <dbReference type="SAM" id="MobiDB-lite"/>
    </source>
</evidence>
<evidence type="ECO:0000313" key="2">
    <source>
        <dbReference type="EMBL" id="GMK55872.1"/>
    </source>
</evidence>
<accession>A0AAD3TST4</accession>
<dbReference type="AlphaFoldDB" id="A0AAD3TST4"/>
<organism evidence="2 3">
    <name type="scientific">Cutaneotrichosporon spelunceum</name>
    <dbReference type="NCBI Taxonomy" id="1672016"/>
    <lineage>
        <taxon>Eukaryota</taxon>
        <taxon>Fungi</taxon>
        <taxon>Dikarya</taxon>
        <taxon>Basidiomycota</taxon>
        <taxon>Agaricomycotina</taxon>
        <taxon>Tremellomycetes</taxon>
        <taxon>Trichosporonales</taxon>
        <taxon>Trichosporonaceae</taxon>
        <taxon>Cutaneotrichosporon</taxon>
    </lineage>
</organism>
<protein>
    <submittedName>
        <fullName evidence="2">Uncharacterized protein</fullName>
    </submittedName>
</protein>
<gene>
    <name evidence="2" type="ORF">CspeluHIS016_0209280</name>
</gene>
<reference evidence="2" key="2">
    <citation type="submission" date="2023-06" db="EMBL/GenBank/DDBJ databases">
        <authorList>
            <person name="Kobayashi Y."/>
            <person name="Kayamori A."/>
            <person name="Aoki K."/>
            <person name="Shiwa Y."/>
            <person name="Fujita N."/>
            <person name="Sugita T."/>
            <person name="Iwasaki W."/>
            <person name="Tanaka N."/>
            <person name="Takashima M."/>
        </authorList>
    </citation>
    <scope>NUCLEOTIDE SEQUENCE</scope>
    <source>
        <strain evidence="2">HIS016</strain>
    </source>
</reference>
<evidence type="ECO:0000313" key="3">
    <source>
        <dbReference type="Proteomes" id="UP001222932"/>
    </source>
</evidence>
<feature type="region of interest" description="Disordered" evidence="1">
    <location>
        <begin position="382"/>
        <end position="425"/>
    </location>
</feature>
<dbReference type="Proteomes" id="UP001222932">
    <property type="component" value="Unassembled WGS sequence"/>
</dbReference>